<sequence length="344" mass="37464">MAASRCVGLGLALPLKTGGAGWRMQPCEEVKKVELQVRRSGRSGRSGGRLLLELGLGQCGCRAAAKHDSGYKKSVNPKRADGKKSEKYGSVAEASGSGRQTKKVSRVEKNQATFAITDDDINDMPPVSLLKPLAGFVLDDVGKVVLMAPPQNRIVTIVDPTTRRPLECMIRRAFSSSSGEQCLLLLPLDMPLQILKIEEEREGLIELSDAELEEVLPNAAYALAKSRLHLIVSGFCLTARGGFCYTEKDVIDLNTEYGEGLSGSLAEGVEVATFQMDNNQYIMYTPFDPLMFVAHQDPVTGELRIADDDLLDDEAVLDAIDEENEFQALVDEEEAVNEALKTAK</sequence>
<name>A0A8T0IDI9_CERPU</name>
<dbReference type="PANTHER" id="PTHR36061:SF3">
    <property type="entry name" value="OS04G0692200 PROTEIN"/>
    <property type="match status" value="1"/>
</dbReference>
<dbReference type="Pfam" id="PF12527">
    <property type="entry name" value="DUF3727"/>
    <property type="match status" value="1"/>
</dbReference>
<reference evidence="2" key="1">
    <citation type="submission" date="2020-06" db="EMBL/GenBank/DDBJ databases">
        <title>WGS assembly of Ceratodon purpureus strain R40.</title>
        <authorList>
            <person name="Carey S.B."/>
            <person name="Jenkins J."/>
            <person name="Shu S."/>
            <person name="Lovell J.T."/>
            <person name="Sreedasyam A."/>
            <person name="Maumus F."/>
            <person name="Tiley G.P."/>
            <person name="Fernandez-Pozo N."/>
            <person name="Barry K."/>
            <person name="Chen C."/>
            <person name="Wang M."/>
            <person name="Lipzen A."/>
            <person name="Daum C."/>
            <person name="Saski C.A."/>
            <person name="Payton A.C."/>
            <person name="Mcbreen J.C."/>
            <person name="Conrad R.E."/>
            <person name="Kollar L.M."/>
            <person name="Olsson S."/>
            <person name="Huttunen S."/>
            <person name="Landis J.B."/>
            <person name="Wickett N.J."/>
            <person name="Johnson M.G."/>
            <person name="Rensing S.A."/>
            <person name="Grimwood J."/>
            <person name="Schmutz J."/>
            <person name="Mcdaniel S.F."/>
        </authorList>
    </citation>
    <scope>NUCLEOTIDE SEQUENCE</scope>
    <source>
        <strain evidence="2">R40</strain>
    </source>
</reference>
<dbReference type="PANTHER" id="PTHR36061">
    <property type="match status" value="1"/>
</dbReference>
<comment type="caution">
    <text evidence="2">The sequence shown here is derived from an EMBL/GenBank/DDBJ whole genome shotgun (WGS) entry which is preliminary data.</text>
</comment>
<protein>
    <submittedName>
        <fullName evidence="2">Uncharacterized protein</fullName>
    </submittedName>
</protein>
<evidence type="ECO:0000313" key="3">
    <source>
        <dbReference type="Proteomes" id="UP000822688"/>
    </source>
</evidence>
<dbReference type="AlphaFoldDB" id="A0A8T0IDI9"/>
<dbReference type="EMBL" id="CM026424">
    <property type="protein sequence ID" value="KAG0580977.1"/>
    <property type="molecule type" value="Genomic_DNA"/>
</dbReference>
<evidence type="ECO:0000313" key="2">
    <source>
        <dbReference type="EMBL" id="KAG0580977.1"/>
    </source>
</evidence>
<keyword evidence="3" id="KW-1185">Reference proteome</keyword>
<accession>A0A8T0IDI9</accession>
<feature type="region of interest" description="Disordered" evidence="1">
    <location>
        <begin position="70"/>
        <end position="106"/>
    </location>
</feature>
<dbReference type="InterPro" id="IPR022203">
    <property type="entry name" value="DUF3727"/>
</dbReference>
<gene>
    <name evidence="2" type="ORF">KC19_4G214900</name>
</gene>
<feature type="compositionally biased region" description="Basic and acidic residues" evidence="1">
    <location>
        <begin position="78"/>
        <end position="87"/>
    </location>
</feature>
<dbReference type="Proteomes" id="UP000822688">
    <property type="component" value="Chromosome 4"/>
</dbReference>
<organism evidence="2 3">
    <name type="scientific">Ceratodon purpureus</name>
    <name type="common">Fire moss</name>
    <name type="synonym">Dicranum purpureum</name>
    <dbReference type="NCBI Taxonomy" id="3225"/>
    <lineage>
        <taxon>Eukaryota</taxon>
        <taxon>Viridiplantae</taxon>
        <taxon>Streptophyta</taxon>
        <taxon>Embryophyta</taxon>
        <taxon>Bryophyta</taxon>
        <taxon>Bryophytina</taxon>
        <taxon>Bryopsida</taxon>
        <taxon>Dicranidae</taxon>
        <taxon>Pseudoditrichales</taxon>
        <taxon>Ditrichaceae</taxon>
        <taxon>Ceratodon</taxon>
    </lineage>
</organism>
<evidence type="ECO:0000256" key="1">
    <source>
        <dbReference type="SAM" id="MobiDB-lite"/>
    </source>
</evidence>
<proteinExistence type="predicted"/>